<dbReference type="Pfam" id="PF01612">
    <property type="entry name" value="DNA_pol_A_exo1"/>
    <property type="match status" value="1"/>
</dbReference>
<dbReference type="PANTHER" id="PTHR12124">
    <property type="entry name" value="POLYMYOSITIS/SCLERODERMA AUTOANTIGEN-RELATED"/>
    <property type="match status" value="1"/>
</dbReference>
<evidence type="ECO:0000256" key="9">
    <source>
        <dbReference type="SAM" id="MobiDB-lite"/>
    </source>
</evidence>
<reference evidence="11" key="1">
    <citation type="journal article" date="2020" name="Stud. Mycol.">
        <title>101 Dothideomycetes genomes: a test case for predicting lifestyles and emergence of pathogens.</title>
        <authorList>
            <person name="Haridas S."/>
            <person name="Albert R."/>
            <person name="Binder M."/>
            <person name="Bloem J."/>
            <person name="Labutti K."/>
            <person name="Salamov A."/>
            <person name="Andreopoulos B."/>
            <person name="Baker S."/>
            <person name="Barry K."/>
            <person name="Bills G."/>
            <person name="Bluhm B."/>
            <person name="Cannon C."/>
            <person name="Castanera R."/>
            <person name="Culley D."/>
            <person name="Daum C."/>
            <person name="Ezra D."/>
            <person name="Gonzalez J."/>
            <person name="Henrissat B."/>
            <person name="Kuo A."/>
            <person name="Liang C."/>
            <person name="Lipzen A."/>
            <person name="Lutzoni F."/>
            <person name="Magnuson J."/>
            <person name="Mondo S."/>
            <person name="Nolan M."/>
            <person name="Ohm R."/>
            <person name="Pangilinan J."/>
            <person name="Park H.-J."/>
            <person name="Ramirez L."/>
            <person name="Alfaro M."/>
            <person name="Sun H."/>
            <person name="Tritt A."/>
            <person name="Yoshinaga Y."/>
            <person name="Zwiers L.-H."/>
            <person name="Turgeon B."/>
            <person name="Goodwin S."/>
            <person name="Spatafora J."/>
            <person name="Crous P."/>
            <person name="Grigoriev I."/>
        </authorList>
    </citation>
    <scope>NUCLEOTIDE SEQUENCE</scope>
    <source>
        <strain evidence="11">CBS 269.34</strain>
    </source>
</reference>
<feature type="compositionally biased region" description="Acidic residues" evidence="9">
    <location>
        <begin position="759"/>
        <end position="770"/>
    </location>
</feature>
<feature type="compositionally biased region" description="Basic and acidic residues" evidence="9">
    <location>
        <begin position="728"/>
        <end position="743"/>
    </location>
</feature>
<dbReference type="GO" id="GO:0071036">
    <property type="term" value="P:nuclear polyadenylation-dependent snoRNA catabolic process"/>
    <property type="evidence" value="ECO:0007669"/>
    <property type="project" value="TreeGrafter"/>
</dbReference>
<dbReference type="AlphaFoldDB" id="A0A6A6RD74"/>
<dbReference type="InterPro" id="IPR036397">
    <property type="entry name" value="RNaseH_sf"/>
</dbReference>
<evidence type="ECO:0000256" key="5">
    <source>
        <dbReference type="ARBA" id="ARBA00022835"/>
    </source>
</evidence>
<dbReference type="SMART" id="SM00341">
    <property type="entry name" value="HRDC"/>
    <property type="match status" value="1"/>
</dbReference>
<dbReference type="GO" id="GO:0071040">
    <property type="term" value="P:nuclear polyadenylation-dependent antisense transcript catabolic process"/>
    <property type="evidence" value="ECO:0007669"/>
    <property type="project" value="TreeGrafter"/>
</dbReference>
<dbReference type="GO" id="GO:0071044">
    <property type="term" value="P:histone mRNA catabolic process"/>
    <property type="evidence" value="ECO:0007669"/>
    <property type="project" value="TreeGrafter"/>
</dbReference>
<dbReference type="SMART" id="SM00474">
    <property type="entry name" value="35EXOc"/>
    <property type="match status" value="1"/>
</dbReference>
<dbReference type="Pfam" id="PF08066">
    <property type="entry name" value="PMC2NT"/>
    <property type="match status" value="1"/>
</dbReference>
<dbReference type="Gene3D" id="3.30.420.10">
    <property type="entry name" value="Ribonuclease H-like superfamily/Ribonuclease H"/>
    <property type="match status" value="1"/>
</dbReference>
<dbReference type="GO" id="GO:0000176">
    <property type="term" value="C:nuclear exosome (RNase complex)"/>
    <property type="evidence" value="ECO:0007669"/>
    <property type="project" value="InterPro"/>
</dbReference>
<keyword evidence="2" id="KW-0698">rRNA processing</keyword>
<dbReference type="GO" id="GO:0000166">
    <property type="term" value="F:nucleotide binding"/>
    <property type="evidence" value="ECO:0007669"/>
    <property type="project" value="InterPro"/>
</dbReference>
<feature type="domain" description="HRDC" evidence="10">
    <location>
        <begin position="453"/>
        <end position="533"/>
    </location>
</feature>
<dbReference type="GO" id="GO:0071039">
    <property type="term" value="P:nuclear polyadenylation-dependent CUT catabolic process"/>
    <property type="evidence" value="ECO:0007669"/>
    <property type="project" value="TreeGrafter"/>
</dbReference>
<dbReference type="GO" id="GO:0071037">
    <property type="term" value="P:nuclear polyadenylation-dependent snRNA catabolic process"/>
    <property type="evidence" value="ECO:0007669"/>
    <property type="project" value="TreeGrafter"/>
</dbReference>
<feature type="region of interest" description="Disordered" evidence="9">
    <location>
        <begin position="680"/>
        <end position="711"/>
    </location>
</feature>
<dbReference type="GO" id="GO:0000467">
    <property type="term" value="P:exonucleolytic trimming to generate mature 3'-end of 5.8S rRNA from tricistronic rRNA transcript (SSU-rRNA, 5.8S rRNA, LSU-rRNA)"/>
    <property type="evidence" value="ECO:0007669"/>
    <property type="project" value="InterPro"/>
</dbReference>
<dbReference type="InterPro" id="IPR012588">
    <property type="entry name" value="Exosome-assoc_fac_Rrp6_N"/>
</dbReference>
<dbReference type="SUPFAM" id="SSF47819">
    <property type="entry name" value="HRDC-like"/>
    <property type="match status" value="1"/>
</dbReference>
<dbReference type="InterPro" id="IPR012337">
    <property type="entry name" value="RNaseH-like_sf"/>
</dbReference>
<evidence type="ECO:0000259" key="10">
    <source>
        <dbReference type="PROSITE" id="PS50967"/>
    </source>
</evidence>
<accession>A0A6A6RD74</accession>
<dbReference type="GO" id="GO:0000175">
    <property type="term" value="F:3'-5'-RNA exonuclease activity"/>
    <property type="evidence" value="ECO:0007669"/>
    <property type="project" value="InterPro"/>
</dbReference>
<feature type="compositionally biased region" description="Basic and acidic residues" evidence="9">
    <location>
        <begin position="649"/>
        <end position="665"/>
    </location>
</feature>
<keyword evidence="4" id="KW-0378">Hydrolase</keyword>
<evidence type="ECO:0000256" key="4">
    <source>
        <dbReference type="ARBA" id="ARBA00022801"/>
    </source>
</evidence>
<evidence type="ECO:0000256" key="6">
    <source>
        <dbReference type="ARBA" id="ARBA00022839"/>
    </source>
</evidence>
<dbReference type="GO" id="GO:0071035">
    <property type="term" value="P:nuclear polyadenylation-dependent rRNA catabolic process"/>
    <property type="evidence" value="ECO:0007669"/>
    <property type="project" value="TreeGrafter"/>
</dbReference>
<feature type="compositionally biased region" description="Basic residues" evidence="9">
    <location>
        <begin position="794"/>
        <end position="803"/>
    </location>
</feature>
<dbReference type="OrthoDB" id="2250022at2759"/>
<feature type="region of interest" description="Disordered" evidence="9">
    <location>
        <begin position="728"/>
        <end position="834"/>
    </location>
</feature>
<dbReference type="GO" id="GO:0005730">
    <property type="term" value="C:nucleolus"/>
    <property type="evidence" value="ECO:0007669"/>
    <property type="project" value="TreeGrafter"/>
</dbReference>
<keyword evidence="7" id="KW-0539">Nucleus</keyword>
<protein>
    <recommendedName>
        <fullName evidence="10">HRDC domain-containing protein</fullName>
    </recommendedName>
</protein>
<evidence type="ECO:0000256" key="3">
    <source>
        <dbReference type="ARBA" id="ARBA00022722"/>
    </source>
</evidence>
<keyword evidence="3" id="KW-0540">Nuclease</keyword>
<evidence type="ECO:0000313" key="12">
    <source>
        <dbReference type="Proteomes" id="UP000799750"/>
    </source>
</evidence>
<evidence type="ECO:0000256" key="7">
    <source>
        <dbReference type="ARBA" id="ARBA00023242"/>
    </source>
</evidence>
<name>A0A6A6RD74_9PEZI</name>
<dbReference type="SUPFAM" id="SSF53098">
    <property type="entry name" value="Ribonuclease H-like"/>
    <property type="match status" value="1"/>
</dbReference>
<dbReference type="InterPro" id="IPR044876">
    <property type="entry name" value="HRDC_dom_sf"/>
</dbReference>
<organism evidence="11 12">
    <name type="scientific">Lophium mytilinum</name>
    <dbReference type="NCBI Taxonomy" id="390894"/>
    <lineage>
        <taxon>Eukaryota</taxon>
        <taxon>Fungi</taxon>
        <taxon>Dikarya</taxon>
        <taxon>Ascomycota</taxon>
        <taxon>Pezizomycotina</taxon>
        <taxon>Dothideomycetes</taxon>
        <taxon>Pleosporomycetidae</taxon>
        <taxon>Mytilinidiales</taxon>
        <taxon>Mytilinidiaceae</taxon>
        <taxon>Lophium</taxon>
    </lineage>
</organism>
<sequence length="834" mass="93050">MDPQSDFQATQDAVSAALVATTRASTRIAGEDLEFQRSLNPKNARVLDKQNARLLGLAGRLLKGSAGGAEGVSSLLSDTVEDVKEGEGAGWRGVVDRIDSLLERADSRLDEFTGAVKKGGEETVLPVKQKPAKSAKAFFSQTKNLAKPQLLFEHVPRNDETGAFRPLMTQKPHAIVSLKGSLKGFTDERGNKQFPHPYKSEIENYTYPSSLYEKKEPIMYHPFETTTATLVDTPEALASMLAELKRAKEIAIDLEHHDNRSYIGIVSLMQISTRDKDWIVDTLVPWRRKFECLNEVFADPGILKVLHGAFMDIIWLQRDLGLYVVGLFDTHHAARALGYTGGSLAFLLLKFINFSANKQYQMADWRVRPLPTELFDYARSDTHYLLYIFDNMRNELVEKSNFSDPEFDLIARVQEKSRETALQRYEHPLYDGQTGQGSGGWHKILRNTPASFSKEQFAVFKAVHKWRDEVARQEDESVHFILANHALLSVARAMPTEQAALLGSASPISPILRMRAEELVARIIDARMNAEDGPEMTTVLAELEEKHQAKRLAFLQAEVQSQPQTVTESILIPAAKAAEPTPAPTLPTSGKLRTSFSQFWGSACGSTFWDQRRSFSNGEIRLALPLPQLSAEIFADVKDVESPQAKIDPGARAEHPFRSKKDREAQEEVDDVFVVKQLGGGRKRKNREIEEPVAETLSPTNDEAGEELDGQDDEVVLDDQTILEERARKKAEKKAWRKVERATKKAAQKAAANGGVETMDVDDPPVDEDGEVKAFDYAAQPSVIQGPSKEERKKNKKDKKKAKVVNPFAKANDAPRGMGRTQRETVGRSKTFKG</sequence>
<dbReference type="CDD" id="cd06147">
    <property type="entry name" value="Rrp6p_like_exo"/>
    <property type="match status" value="1"/>
</dbReference>
<gene>
    <name evidence="11" type="ORF">BU16DRAFT_522594</name>
</gene>
<keyword evidence="5" id="KW-0271">Exosome</keyword>
<evidence type="ECO:0000256" key="1">
    <source>
        <dbReference type="ARBA" id="ARBA00004123"/>
    </source>
</evidence>
<comment type="subcellular location">
    <subcellularLocation>
        <location evidence="1">Nucleus</location>
    </subcellularLocation>
</comment>
<comment type="similarity">
    <text evidence="8">Belongs to the exosome component 10/RRP6 family.</text>
</comment>
<dbReference type="PANTHER" id="PTHR12124:SF47">
    <property type="entry name" value="EXOSOME COMPONENT 10"/>
    <property type="match status" value="1"/>
</dbReference>
<keyword evidence="6" id="KW-0269">Exonuclease</keyword>
<dbReference type="InterPro" id="IPR002121">
    <property type="entry name" value="HRDC_dom"/>
</dbReference>
<dbReference type="FunFam" id="1.10.150.80:FF:000001">
    <property type="entry name" value="Putative exosome component 10"/>
    <property type="match status" value="1"/>
</dbReference>
<proteinExistence type="inferred from homology"/>
<dbReference type="PROSITE" id="PS50967">
    <property type="entry name" value="HRDC"/>
    <property type="match status" value="1"/>
</dbReference>
<evidence type="ECO:0000256" key="2">
    <source>
        <dbReference type="ARBA" id="ARBA00022552"/>
    </source>
</evidence>
<dbReference type="GO" id="GO:0071038">
    <property type="term" value="P:TRAMP-dependent tRNA surveillance pathway"/>
    <property type="evidence" value="ECO:0007669"/>
    <property type="project" value="TreeGrafter"/>
</dbReference>
<dbReference type="InterPro" id="IPR049559">
    <property type="entry name" value="Rrp6p-like_exo"/>
</dbReference>
<keyword evidence="12" id="KW-1185">Reference proteome</keyword>
<dbReference type="FunFam" id="3.30.420.10:FF:000059">
    <property type="entry name" value="Exosome complex exonuclease Rrp6"/>
    <property type="match status" value="1"/>
</dbReference>
<dbReference type="Pfam" id="PF00570">
    <property type="entry name" value="HRDC"/>
    <property type="match status" value="1"/>
</dbReference>
<evidence type="ECO:0000313" key="11">
    <source>
        <dbReference type="EMBL" id="KAF2501683.1"/>
    </source>
</evidence>
<dbReference type="InterPro" id="IPR045092">
    <property type="entry name" value="Rrp6-like"/>
</dbReference>
<dbReference type="GO" id="GO:0071051">
    <property type="term" value="P:poly(A)-dependent snoRNA 3'-end processing"/>
    <property type="evidence" value="ECO:0007669"/>
    <property type="project" value="TreeGrafter"/>
</dbReference>
<dbReference type="GO" id="GO:0003727">
    <property type="term" value="F:single-stranded RNA binding"/>
    <property type="evidence" value="ECO:0007669"/>
    <property type="project" value="TreeGrafter"/>
</dbReference>
<dbReference type="Gene3D" id="1.10.150.80">
    <property type="entry name" value="HRDC domain"/>
    <property type="match status" value="1"/>
</dbReference>
<dbReference type="InterPro" id="IPR002562">
    <property type="entry name" value="3'-5'_exonuclease_dom"/>
</dbReference>
<dbReference type="Proteomes" id="UP000799750">
    <property type="component" value="Unassembled WGS sequence"/>
</dbReference>
<evidence type="ECO:0000256" key="8">
    <source>
        <dbReference type="ARBA" id="ARBA00043957"/>
    </source>
</evidence>
<dbReference type="EMBL" id="MU004182">
    <property type="protein sequence ID" value="KAF2501683.1"/>
    <property type="molecule type" value="Genomic_DNA"/>
</dbReference>
<feature type="region of interest" description="Disordered" evidence="9">
    <location>
        <begin position="646"/>
        <end position="665"/>
    </location>
</feature>
<dbReference type="InterPro" id="IPR010997">
    <property type="entry name" value="HRDC-like_sf"/>
</dbReference>